<reference evidence="9 10" key="1">
    <citation type="submission" date="2022-01" db="EMBL/GenBank/DDBJ databases">
        <title>Paraglaciecola sp. G1-23.</title>
        <authorList>
            <person name="Jin M.S."/>
            <person name="Han D.M."/>
            <person name="Kim H.M."/>
            <person name="Jeon C.O."/>
        </authorList>
    </citation>
    <scope>NUCLEOTIDE SEQUENCE [LARGE SCALE GENOMIC DNA]</scope>
    <source>
        <strain evidence="9 10">G1-23</strain>
    </source>
</reference>
<protein>
    <recommendedName>
        <fullName evidence="3">cysteine desulfurase</fullName>
        <ecNumber evidence="3">2.8.1.7</ecNumber>
    </recommendedName>
</protein>
<accession>A0ABS9D7P1</accession>
<proteinExistence type="inferred from homology"/>
<dbReference type="CDD" id="cd06453">
    <property type="entry name" value="SufS_like"/>
    <property type="match status" value="1"/>
</dbReference>
<dbReference type="InterPro" id="IPR015421">
    <property type="entry name" value="PyrdxlP-dep_Trfase_major"/>
</dbReference>
<evidence type="ECO:0000256" key="1">
    <source>
        <dbReference type="ARBA" id="ARBA00001933"/>
    </source>
</evidence>
<gene>
    <name evidence="9" type="ORF">L0668_12700</name>
</gene>
<dbReference type="Pfam" id="PF00266">
    <property type="entry name" value="Aminotran_5"/>
    <property type="match status" value="1"/>
</dbReference>
<dbReference type="InterPro" id="IPR015424">
    <property type="entry name" value="PyrdxlP-dep_Trfase"/>
</dbReference>
<comment type="caution">
    <text evidence="9">The sequence shown here is derived from an EMBL/GenBank/DDBJ whole genome shotgun (WGS) entry which is preliminary data.</text>
</comment>
<dbReference type="PANTHER" id="PTHR43586">
    <property type="entry name" value="CYSTEINE DESULFURASE"/>
    <property type="match status" value="1"/>
</dbReference>
<dbReference type="Pfam" id="PF02657">
    <property type="entry name" value="SufE"/>
    <property type="match status" value="1"/>
</dbReference>
<dbReference type="SUPFAM" id="SSF82649">
    <property type="entry name" value="SufE/NifU"/>
    <property type="match status" value="1"/>
</dbReference>
<name>A0ABS9D7P1_9ALTE</name>
<dbReference type="InterPro" id="IPR020578">
    <property type="entry name" value="Aminotrans_V_PyrdxlP_BS"/>
</dbReference>
<keyword evidence="9" id="KW-0032">Aminotransferase</keyword>
<dbReference type="InterPro" id="IPR015422">
    <property type="entry name" value="PyrdxlP-dep_Trfase_small"/>
</dbReference>
<dbReference type="InterPro" id="IPR010970">
    <property type="entry name" value="Cys_dSase_SufS"/>
</dbReference>
<dbReference type="InterPro" id="IPR000192">
    <property type="entry name" value="Aminotrans_V_dom"/>
</dbReference>
<organism evidence="9 10">
    <name type="scientific">Paraglaciecola algarum</name>
    <dbReference type="NCBI Taxonomy" id="3050085"/>
    <lineage>
        <taxon>Bacteria</taxon>
        <taxon>Pseudomonadati</taxon>
        <taxon>Pseudomonadota</taxon>
        <taxon>Gammaproteobacteria</taxon>
        <taxon>Alteromonadales</taxon>
        <taxon>Alteromonadaceae</taxon>
        <taxon>Paraglaciecola</taxon>
    </lineage>
</organism>
<evidence type="ECO:0000256" key="5">
    <source>
        <dbReference type="ARBA" id="ARBA00022898"/>
    </source>
</evidence>
<keyword evidence="5" id="KW-0663">Pyridoxal phosphate</keyword>
<dbReference type="RefSeq" id="WP_235313011.1">
    <property type="nucleotide sequence ID" value="NZ_JAKGAS010000006.1"/>
</dbReference>
<evidence type="ECO:0000256" key="2">
    <source>
        <dbReference type="ARBA" id="ARBA00010447"/>
    </source>
</evidence>
<dbReference type="Gene3D" id="3.90.1010.10">
    <property type="match status" value="1"/>
</dbReference>
<dbReference type="Gene3D" id="3.40.640.10">
    <property type="entry name" value="Type I PLP-dependent aspartate aminotransferase-like (Major domain)"/>
    <property type="match status" value="1"/>
</dbReference>
<feature type="domain" description="Aminotransferase class V" evidence="7">
    <location>
        <begin position="22"/>
        <end position="392"/>
    </location>
</feature>
<evidence type="ECO:0000313" key="10">
    <source>
        <dbReference type="Proteomes" id="UP001521137"/>
    </source>
</evidence>
<keyword evidence="10" id="KW-1185">Reference proteome</keyword>
<keyword evidence="4" id="KW-0808">Transferase</keyword>
<evidence type="ECO:0000313" key="9">
    <source>
        <dbReference type="EMBL" id="MCF2948973.1"/>
    </source>
</evidence>
<evidence type="ECO:0000259" key="8">
    <source>
        <dbReference type="Pfam" id="PF02657"/>
    </source>
</evidence>
<dbReference type="Gene3D" id="3.90.1150.10">
    <property type="entry name" value="Aspartate Aminotransferase, domain 1"/>
    <property type="match status" value="1"/>
</dbReference>
<evidence type="ECO:0000259" key="7">
    <source>
        <dbReference type="Pfam" id="PF00266"/>
    </source>
</evidence>
<dbReference type="PROSITE" id="PS00595">
    <property type="entry name" value="AA_TRANSFER_CLASS_5"/>
    <property type="match status" value="1"/>
</dbReference>
<dbReference type="Proteomes" id="UP001521137">
    <property type="component" value="Unassembled WGS sequence"/>
</dbReference>
<feature type="domain" description="Fe-S metabolism associated" evidence="8">
    <location>
        <begin position="441"/>
        <end position="559"/>
    </location>
</feature>
<evidence type="ECO:0000256" key="3">
    <source>
        <dbReference type="ARBA" id="ARBA00012239"/>
    </source>
</evidence>
<dbReference type="InterPro" id="IPR003808">
    <property type="entry name" value="Fe-S_metab-assoc_dom"/>
</dbReference>
<dbReference type="PANTHER" id="PTHR43586:SF8">
    <property type="entry name" value="CYSTEINE DESULFURASE 1, CHLOROPLASTIC"/>
    <property type="match status" value="1"/>
</dbReference>
<comment type="similarity">
    <text evidence="2">Belongs to the class-V pyridoxal-phosphate-dependent aminotransferase family. Csd subfamily.</text>
</comment>
<dbReference type="EMBL" id="JAKGAS010000006">
    <property type="protein sequence ID" value="MCF2948973.1"/>
    <property type="molecule type" value="Genomic_DNA"/>
</dbReference>
<evidence type="ECO:0000256" key="4">
    <source>
        <dbReference type="ARBA" id="ARBA00022679"/>
    </source>
</evidence>
<comment type="cofactor">
    <cofactor evidence="1">
        <name>pyridoxal 5'-phosphate</name>
        <dbReference type="ChEBI" id="CHEBI:597326"/>
    </cofactor>
</comment>
<evidence type="ECO:0000256" key="6">
    <source>
        <dbReference type="ARBA" id="ARBA00050776"/>
    </source>
</evidence>
<dbReference type="SUPFAM" id="SSF53383">
    <property type="entry name" value="PLP-dependent transferases"/>
    <property type="match status" value="1"/>
</dbReference>
<comment type="catalytic activity">
    <reaction evidence="6">
        <text>(sulfur carrier)-H + L-cysteine = (sulfur carrier)-SH + L-alanine</text>
        <dbReference type="Rhea" id="RHEA:43892"/>
        <dbReference type="Rhea" id="RHEA-COMP:14737"/>
        <dbReference type="Rhea" id="RHEA-COMP:14739"/>
        <dbReference type="ChEBI" id="CHEBI:29917"/>
        <dbReference type="ChEBI" id="CHEBI:35235"/>
        <dbReference type="ChEBI" id="CHEBI:57972"/>
        <dbReference type="ChEBI" id="CHEBI:64428"/>
        <dbReference type="EC" id="2.8.1.7"/>
    </reaction>
</comment>
<dbReference type="GO" id="GO:0008483">
    <property type="term" value="F:transaminase activity"/>
    <property type="evidence" value="ECO:0007669"/>
    <property type="project" value="UniProtKB-KW"/>
</dbReference>
<sequence length="566" mass="61980">MSITSLRDLFPFFSSEQNQSLIYFDSAATSLKLDSVIQAQNQYYQFNTANVHRSSYKAATQVTAQFEQTRCDVQTFIKANSPAEIIWTKGATDSLNLIANCLTRSDLLDNKGSEILIAASEHHSNIVPWQALCNTLGFQIKVMPVDKNGVLKLEESLQLISENTAVICIAQVSNALGNINPIKPLIERAKANKALTVIDGTQAVAHMPINVAELDCDFYVFSGHKMYGPTGIGVLYAKLGILEQLPPYQLGGEMVKTVSFSQGTSFQPSPLKFEAGTPNIGGVLGLAEAVKFIQNDINQIETVEEQLYKRLIQILTGIPQVKLWGDTDNTICLQSFTLEGVNVYDLAVMLDEHNIAVRVGHHCAMPLINALGIEGVLRVSLSCYNTVQELDFFEKALKQSISILLDPGLDSDSSPTPEVLIESEQTTSVNNNLTLGLIAKSLKAAKGWDNTYRQLMLAGKGLQRLADLDKTPDTEVFGCESQVWVKCELSDNKVLLVGDSPSKIVRGLLAVIFEVLNHQQSCVILSFDLTEYLASLGLSRHLSESRGNGLAAVFDKIRKFCLVNGS</sequence>
<dbReference type="EC" id="2.8.1.7" evidence="3"/>